<keyword evidence="2" id="KW-0663">Pyridoxal phosphate</keyword>
<keyword evidence="4" id="KW-1185">Reference proteome</keyword>
<comment type="caution">
    <text evidence="3">The sequence shown here is derived from an EMBL/GenBank/DDBJ whole genome shotgun (WGS) entry which is preliminary data.</text>
</comment>
<dbReference type="Proteomes" id="UP000592180">
    <property type="component" value="Unassembled WGS sequence"/>
</dbReference>
<dbReference type="PIRSF" id="PIRSF000390">
    <property type="entry name" value="PLP_StrS"/>
    <property type="match status" value="1"/>
</dbReference>
<proteinExistence type="inferred from homology"/>
<evidence type="ECO:0000256" key="1">
    <source>
        <dbReference type="ARBA" id="ARBA00037999"/>
    </source>
</evidence>
<accession>A0A840KH08</accession>
<evidence type="ECO:0000313" key="3">
    <source>
        <dbReference type="EMBL" id="MBB4806192.1"/>
    </source>
</evidence>
<sequence length="354" mass="39912">MIPLFKPYMPEGISDGVNEILYSGQLAFGKWGKLFEQKLTEFIGTESLLIVNSYSSALNIALDTLNISAGDEIIMSPMCCLQSTQPLSAKGLKIMWADIDPETGTLDPESVKQKISKNTKAIFHNMHLGYAGYIDEINEIARQHGIFTIDDCVDGMGQEYKGNKVGNCGSDATVISFHAVRLPNAMEAGAIVFKDPEYVEKAKIKRDLGLERPLFRDAKGEISEKYDVTIQGYGATANEVSSYIGLKQMEILPELFAKQRENARKWSEYLKNENLPCTPIKNVADSNPIYWVFGMFTEKKEEMMDYFRDKGFWASTVHLNNNRYSLFGEYTDLPGVNEFYSKFLALPSGWWVKL</sequence>
<dbReference type="SUPFAM" id="SSF53383">
    <property type="entry name" value="PLP-dependent transferases"/>
    <property type="match status" value="1"/>
</dbReference>
<dbReference type="InterPro" id="IPR015421">
    <property type="entry name" value="PyrdxlP-dep_Trfase_major"/>
</dbReference>
<name>A0A840KH08_9FLAO</name>
<reference evidence="3 4" key="1">
    <citation type="submission" date="2020-08" db="EMBL/GenBank/DDBJ databases">
        <title>Functional genomics of gut bacteria from endangered species of beetles.</title>
        <authorList>
            <person name="Carlos-Shanley C."/>
        </authorList>
    </citation>
    <scope>NUCLEOTIDE SEQUENCE [LARGE SCALE GENOMIC DNA]</scope>
    <source>
        <strain evidence="3 4">S00151</strain>
    </source>
</reference>
<dbReference type="EMBL" id="JACHLE010000001">
    <property type="protein sequence ID" value="MBB4806192.1"/>
    <property type="molecule type" value="Genomic_DNA"/>
</dbReference>
<evidence type="ECO:0000313" key="4">
    <source>
        <dbReference type="Proteomes" id="UP000592180"/>
    </source>
</evidence>
<dbReference type="Gene3D" id="3.40.640.10">
    <property type="entry name" value="Type I PLP-dependent aspartate aminotransferase-like (Major domain)"/>
    <property type="match status" value="1"/>
</dbReference>
<dbReference type="Pfam" id="PF01041">
    <property type="entry name" value="DegT_DnrJ_EryC1"/>
    <property type="match status" value="1"/>
</dbReference>
<dbReference type="InterPro" id="IPR000653">
    <property type="entry name" value="DegT/StrS_aminotransferase"/>
</dbReference>
<dbReference type="InterPro" id="IPR015422">
    <property type="entry name" value="PyrdxlP-dep_Trfase_small"/>
</dbReference>
<dbReference type="PANTHER" id="PTHR30244:SF34">
    <property type="entry name" value="DTDP-4-AMINO-4,6-DIDEOXYGALACTOSE TRANSAMINASE"/>
    <property type="match status" value="1"/>
</dbReference>
<gene>
    <name evidence="3" type="ORF">HNP38_001464</name>
</gene>
<dbReference type="GO" id="GO:0030170">
    <property type="term" value="F:pyridoxal phosphate binding"/>
    <property type="evidence" value="ECO:0007669"/>
    <property type="project" value="TreeGrafter"/>
</dbReference>
<comment type="similarity">
    <text evidence="1 2">Belongs to the DegT/DnrJ/EryC1 family.</text>
</comment>
<dbReference type="PANTHER" id="PTHR30244">
    <property type="entry name" value="TRANSAMINASE"/>
    <property type="match status" value="1"/>
</dbReference>
<dbReference type="InterPro" id="IPR015424">
    <property type="entry name" value="PyrdxlP-dep_Trfase"/>
</dbReference>
<dbReference type="GO" id="GO:0008483">
    <property type="term" value="F:transaminase activity"/>
    <property type="evidence" value="ECO:0007669"/>
    <property type="project" value="TreeGrafter"/>
</dbReference>
<dbReference type="AlphaFoldDB" id="A0A840KH08"/>
<protein>
    <submittedName>
        <fullName evidence="3">dTDP-4-amino-4,6-dideoxygalactose transaminase</fullName>
    </submittedName>
</protein>
<organism evidence="3 4">
    <name type="scientific">Chryseobacterium defluvii</name>
    <dbReference type="NCBI Taxonomy" id="160396"/>
    <lineage>
        <taxon>Bacteria</taxon>
        <taxon>Pseudomonadati</taxon>
        <taxon>Bacteroidota</taxon>
        <taxon>Flavobacteriia</taxon>
        <taxon>Flavobacteriales</taxon>
        <taxon>Weeksellaceae</taxon>
        <taxon>Chryseobacterium group</taxon>
        <taxon>Chryseobacterium</taxon>
    </lineage>
</organism>
<dbReference type="RefSeq" id="WP_184186759.1">
    <property type="nucleotide sequence ID" value="NZ_JACHLE010000001.1"/>
</dbReference>
<dbReference type="Gene3D" id="3.90.1150.10">
    <property type="entry name" value="Aspartate Aminotransferase, domain 1"/>
    <property type="match status" value="1"/>
</dbReference>
<dbReference type="GO" id="GO:0000271">
    <property type="term" value="P:polysaccharide biosynthetic process"/>
    <property type="evidence" value="ECO:0007669"/>
    <property type="project" value="TreeGrafter"/>
</dbReference>
<evidence type="ECO:0000256" key="2">
    <source>
        <dbReference type="RuleBase" id="RU004508"/>
    </source>
</evidence>